<dbReference type="EMBL" id="JBFXLQ010000003">
    <property type="protein sequence ID" value="KAL2871699.1"/>
    <property type="molecule type" value="Genomic_DNA"/>
</dbReference>
<name>A0ABR4M519_9EURO</name>
<dbReference type="GeneID" id="98147181"/>
<protein>
    <submittedName>
        <fullName evidence="1">Uncharacterized protein</fullName>
    </submittedName>
</protein>
<reference evidence="1 2" key="1">
    <citation type="submission" date="2024-07" db="EMBL/GenBank/DDBJ databases">
        <title>Section-level genome sequencing and comparative genomics of Aspergillus sections Usti and Cavernicolus.</title>
        <authorList>
            <consortium name="Lawrence Berkeley National Laboratory"/>
            <person name="Nybo J.L."/>
            <person name="Vesth T.C."/>
            <person name="Theobald S."/>
            <person name="Frisvad J.C."/>
            <person name="Larsen T.O."/>
            <person name="Kjaerboelling I."/>
            <person name="Rothschild-Mancinelli K."/>
            <person name="Lyhne E.K."/>
            <person name="Kogle M.E."/>
            <person name="Barry K."/>
            <person name="Clum A."/>
            <person name="Na H."/>
            <person name="Ledsgaard L."/>
            <person name="Lin J."/>
            <person name="Lipzen A."/>
            <person name="Kuo A."/>
            <person name="Riley R."/>
            <person name="Mondo S."/>
            <person name="Labutti K."/>
            <person name="Haridas S."/>
            <person name="Pangalinan J."/>
            <person name="Salamov A.A."/>
            <person name="Simmons B.A."/>
            <person name="Magnuson J.K."/>
            <person name="Chen J."/>
            <person name="Drula E."/>
            <person name="Henrissat B."/>
            <person name="Wiebenga A."/>
            <person name="Lubbers R.J."/>
            <person name="Gomes A.C."/>
            <person name="Macurrencykelacurrency M.R."/>
            <person name="Stajich J."/>
            <person name="Grigoriev I.V."/>
            <person name="Mortensen U.H."/>
            <person name="De Vries R.P."/>
            <person name="Baker S.E."/>
            <person name="Andersen M.R."/>
        </authorList>
    </citation>
    <scope>NUCLEOTIDE SEQUENCE [LARGE SCALE GENOMIC DNA]</scope>
    <source>
        <strain evidence="1 2">CBS 449.75</strain>
    </source>
</reference>
<accession>A0ABR4M519</accession>
<sequence length="66" mass="7316">MVLIQDENSPKNAKENFYNDIEEESASKFLAEIVHRAPAAMQQLDALSQPQAVADTIEDIATRTVV</sequence>
<keyword evidence="2" id="KW-1185">Reference proteome</keyword>
<gene>
    <name evidence="1" type="ORF">BJX67DRAFT_377441</name>
</gene>
<dbReference type="RefSeq" id="XP_070890678.1">
    <property type="nucleotide sequence ID" value="XM_071032109.1"/>
</dbReference>
<evidence type="ECO:0000313" key="1">
    <source>
        <dbReference type="EMBL" id="KAL2871699.1"/>
    </source>
</evidence>
<organism evidence="1 2">
    <name type="scientific">Aspergillus lucknowensis</name>
    <dbReference type="NCBI Taxonomy" id="176173"/>
    <lineage>
        <taxon>Eukaryota</taxon>
        <taxon>Fungi</taxon>
        <taxon>Dikarya</taxon>
        <taxon>Ascomycota</taxon>
        <taxon>Pezizomycotina</taxon>
        <taxon>Eurotiomycetes</taxon>
        <taxon>Eurotiomycetidae</taxon>
        <taxon>Eurotiales</taxon>
        <taxon>Aspergillaceae</taxon>
        <taxon>Aspergillus</taxon>
        <taxon>Aspergillus subgen. Nidulantes</taxon>
    </lineage>
</organism>
<evidence type="ECO:0000313" key="2">
    <source>
        <dbReference type="Proteomes" id="UP001610432"/>
    </source>
</evidence>
<dbReference type="Proteomes" id="UP001610432">
    <property type="component" value="Unassembled WGS sequence"/>
</dbReference>
<proteinExistence type="predicted"/>
<comment type="caution">
    <text evidence="1">The sequence shown here is derived from an EMBL/GenBank/DDBJ whole genome shotgun (WGS) entry which is preliminary data.</text>
</comment>